<evidence type="ECO:0000313" key="2">
    <source>
        <dbReference type="EMBL" id="ORX69321.1"/>
    </source>
</evidence>
<protein>
    <submittedName>
        <fullName evidence="2">Uncharacterized protein</fullName>
    </submittedName>
</protein>
<feature type="coiled-coil region" evidence="1">
    <location>
        <begin position="44"/>
        <end position="127"/>
    </location>
</feature>
<dbReference type="EMBL" id="MCFG01000419">
    <property type="protein sequence ID" value="ORX69321.1"/>
    <property type="molecule type" value="Genomic_DNA"/>
</dbReference>
<sequence>MNVINNNFRGKIKKFISNINNINISLATFNSKLQLLYEYESVILEQLNNKISNCSETINNQNNEDTEKLNKYRNNNSKENKEDQLYQLIEKSEEVLNHPFIKSQHKIKELTNKNKKKQENIITKNDKLTVNKKDNDNVNNHIKKGENISNSITNNFIKIPKKKKINIPSQVTTKYEEHFNKLNSVYETFKNSKIALLEFLSNMTENEHNLDILINQMNCLLQKYSLISEILLNDDISKNYDDTLINELYILTEMSEYFENQTLNNYNNICKSSLILNNKWKEHISNIEKECYELNNNNIYYYNSLSELLKHAKISFEIQKAELEYKIQNYLKNELIPQLDNIDITDEEFLQYYKLLSGLIKDVNNIEFPIIIKK</sequence>
<keyword evidence="1" id="KW-0175">Coiled coil</keyword>
<keyword evidence="3" id="KW-1185">Reference proteome</keyword>
<dbReference type="OrthoDB" id="10520845at2759"/>
<name>A0A1Y1W721_9FUNG</name>
<reference evidence="2 3" key="1">
    <citation type="submission" date="2016-08" db="EMBL/GenBank/DDBJ databases">
        <title>A Parts List for Fungal Cellulosomes Revealed by Comparative Genomics.</title>
        <authorList>
            <consortium name="DOE Joint Genome Institute"/>
            <person name="Haitjema C.H."/>
            <person name="Gilmore S.P."/>
            <person name="Henske J.K."/>
            <person name="Solomon K.V."/>
            <person name="De Groot R."/>
            <person name="Kuo A."/>
            <person name="Mondo S.J."/>
            <person name="Salamov A.A."/>
            <person name="Labutti K."/>
            <person name="Zhao Z."/>
            <person name="Chiniquy J."/>
            <person name="Barry K."/>
            <person name="Brewer H.M."/>
            <person name="Purvine S.O."/>
            <person name="Wright A.T."/>
            <person name="Boxma B."/>
            <person name="Van Alen T."/>
            <person name="Hackstein J.H."/>
            <person name="Baker S.E."/>
            <person name="Grigoriev I.V."/>
            <person name="O'Malley M.A."/>
        </authorList>
    </citation>
    <scope>NUCLEOTIDE SEQUENCE [LARGE SCALE GENOMIC DNA]</scope>
    <source>
        <strain evidence="2 3">S4</strain>
    </source>
</reference>
<proteinExistence type="predicted"/>
<evidence type="ECO:0000313" key="3">
    <source>
        <dbReference type="Proteomes" id="UP000193944"/>
    </source>
</evidence>
<organism evidence="2 3">
    <name type="scientific">Anaeromyces robustus</name>
    <dbReference type="NCBI Taxonomy" id="1754192"/>
    <lineage>
        <taxon>Eukaryota</taxon>
        <taxon>Fungi</taxon>
        <taxon>Fungi incertae sedis</taxon>
        <taxon>Chytridiomycota</taxon>
        <taxon>Chytridiomycota incertae sedis</taxon>
        <taxon>Neocallimastigomycetes</taxon>
        <taxon>Neocallimastigales</taxon>
        <taxon>Neocallimastigaceae</taxon>
        <taxon>Anaeromyces</taxon>
    </lineage>
</organism>
<evidence type="ECO:0000256" key="1">
    <source>
        <dbReference type="SAM" id="Coils"/>
    </source>
</evidence>
<reference evidence="2 3" key="2">
    <citation type="submission" date="2016-08" db="EMBL/GenBank/DDBJ databases">
        <title>Pervasive Adenine N6-methylation of Active Genes in Fungi.</title>
        <authorList>
            <consortium name="DOE Joint Genome Institute"/>
            <person name="Mondo S.J."/>
            <person name="Dannebaum R.O."/>
            <person name="Kuo R.C."/>
            <person name="Labutti K."/>
            <person name="Haridas S."/>
            <person name="Kuo A."/>
            <person name="Salamov A."/>
            <person name="Ahrendt S.R."/>
            <person name="Lipzen A."/>
            <person name="Sullivan W."/>
            <person name="Andreopoulos W.B."/>
            <person name="Clum A."/>
            <person name="Lindquist E."/>
            <person name="Daum C."/>
            <person name="Ramamoorthy G.K."/>
            <person name="Gryganskyi A."/>
            <person name="Culley D."/>
            <person name="Magnuson J.K."/>
            <person name="James T.Y."/>
            <person name="O'Malley M.A."/>
            <person name="Stajich J.E."/>
            <person name="Spatafora J.W."/>
            <person name="Visel A."/>
            <person name="Grigoriev I.V."/>
        </authorList>
    </citation>
    <scope>NUCLEOTIDE SEQUENCE [LARGE SCALE GENOMIC DNA]</scope>
    <source>
        <strain evidence="2 3">S4</strain>
    </source>
</reference>
<comment type="caution">
    <text evidence="2">The sequence shown here is derived from an EMBL/GenBank/DDBJ whole genome shotgun (WGS) entry which is preliminary data.</text>
</comment>
<dbReference type="AlphaFoldDB" id="A0A1Y1W721"/>
<gene>
    <name evidence="2" type="ORF">BCR32DRAFT_272459</name>
</gene>
<dbReference type="Proteomes" id="UP000193944">
    <property type="component" value="Unassembled WGS sequence"/>
</dbReference>
<accession>A0A1Y1W721</accession>